<dbReference type="OrthoDB" id="9762978at2"/>
<keyword evidence="3 6" id="KW-0812">Transmembrane</keyword>
<feature type="transmembrane region" description="Helical" evidence="6">
    <location>
        <begin position="261"/>
        <end position="283"/>
    </location>
</feature>
<dbReference type="EMBL" id="SNYQ01000001">
    <property type="protein sequence ID" value="TDQ59574.1"/>
    <property type="molecule type" value="Genomic_DNA"/>
</dbReference>
<evidence type="ECO:0000313" key="9">
    <source>
        <dbReference type="Proteomes" id="UP000295657"/>
    </source>
</evidence>
<evidence type="ECO:0000256" key="2">
    <source>
        <dbReference type="ARBA" id="ARBA00022475"/>
    </source>
</evidence>
<dbReference type="RefSeq" id="WP_133542626.1">
    <property type="nucleotide sequence ID" value="NZ_SNYQ01000001.1"/>
</dbReference>
<name>A0A4R6VCE4_9PAST</name>
<reference evidence="8 9" key="1">
    <citation type="submission" date="2019-03" db="EMBL/GenBank/DDBJ databases">
        <title>Genomic Encyclopedia of Type Strains, Phase IV (KMG-IV): sequencing the most valuable type-strain genomes for metagenomic binning, comparative biology and taxonomic classification.</title>
        <authorList>
            <person name="Goeker M."/>
        </authorList>
    </citation>
    <scope>NUCLEOTIDE SEQUENCE [LARGE SCALE GENOMIC DNA]</scope>
    <source>
        <strain evidence="8 9">DSM 28403</strain>
    </source>
</reference>
<dbReference type="Proteomes" id="UP000295657">
    <property type="component" value="Unassembled WGS sequence"/>
</dbReference>
<protein>
    <submittedName>
        <fullName evidence="8">Transporter (NhaC family)</fullName>
    </submittedName>
</protein>
<feature type="transmembrane region" description="Helical" evidence="6">
    <location>
        <begin position="366"/>
        <end position="385"/>
    </location>
</feature>
<sequence length="476" mass="51372">MQDYGIWAVLTPLFTILLAVLTRQVILSLLTGSVFGFIVLHDFHILGGIKATLDGIIKIFADGGNAKTIIFMVLIGGIMRLVVVTGGMRSLVRALSEKSQLIKGRRSVQLLAMVITSLIFVESSINQLVAGVSTKKLAEKYAVPPEKMSYIIQTSCVSVCSSAMINGWGAAMMGVIGVQISKGFLTGEPFEILAGSMLYHFMAFFSLATVLFYIFTGASWGPMRKAELLTKYPRLKRKKVQQQNHTDPQDYVIEHPNSNSILNFLIPILSTVLAVPVMLYITGHGDFSKGSGSTSVYYAVIFGLSISFVWFMARRIFTIDSFFSEIYIGFASMVKISSVMIFAFLMGGICGDLHTGAYIAKISSSVIPPSLTIGFIFLISAIMSLATGTSWGTFAIMIPIGVQLGVSVGVPPEYMIGAAISGSIFGDMTSPISSDAIVASMATDCEHIEHIRTQFPYALVTGGIALLAYIILGLTL</sequence>
<evidence type="ECO:0000256" key="1">
    <source>
        <dbReference type="ARBA" id="ARBA00004651"/>
    </source>
</evidence>
<evidence type="ECO:0000313" key="8">
    <source>
        <dbReference type="EMBL" id="TDQ59574.1"/>
    </source>
</evidence>
<feature type="transmembrane region" description="Helical" evidence="6">
    <location>
        <begin position="29"/>
        <end position="49"/>
    </location>
</feature>
<gene>
    <name evidence="8" type="ORF">EDC45_0230</name>
</gene>
<feature type="transmembrane region" description="Helical" evidence="6">
    <location>
        <begin position="69"/>
        <end position="88"/>
    </location>
</feature>
<feature type="transmembrane region" description="Helical" evidence="6">
    <location>
        <begin position="457"/>
        <end position="475"/>
    </location>
</feature>
<evidence type="ECO:0000256" key="6">
    <source>
        <dbReference type="SAM" id="Phobius"/>
    </source>
</evidence>
<feature type="transmembrane region" description="Helical" evidence="6">
    <location>
        <begin position="295"/>
        <end position="313"/>
    </location>
</feature>
<feature type="transmembrane region" description="Helical" evidence="6">
    <location>
        <begin position="391"/>
        <end position="410"/>
    </location>
</feature>
<keyword evidence="9" id="KW-1185">Reference proteome</keyword>
<dbReference type="GO" id="GO:0005886">
    <property type="term" value="C:plasma membrane"/>
    <property type="evidence" value="ECO:0007669"/>
    <property type="project" value="UniProtKB-SubCell"/>
</dbReference>
<feature type="transmembrane region" description="Helical" evidence="6">
    <location>
        <begin position="6"/>
        <end position="22"/>
    </location>
</feature>
<dbReference type="Pfam" id="PF03553">
    <property type="entry name" value="Na_H_antiporter"/>
    <property type="match status" value="1"/>
</dbReference>
<evidence type="ECO:0000256" key="3">
    <source>
        <dbReference type="ARBA" id="ARBA00022692"/>
    </source>
</evidence>
<keyword evidence="2" id="KW-1003">Cell membrane</keyword>
<dbReference type="AlphaFoldDB" id="A0A4R6VCE4"/>
<feature type="transmembrane region" description="Helical" evidence="6">
    <location>
        <begin position="197"/>
        <end position="215"/>
    </location>
</feature>
<proteinExistence type="predicted"/>
<accession>A0A4R6VCE4</accession>
<dbReference type="PANTHER" id="PTHR43478">
    <property type="entry name" value="NA+/H+ ANTIPORTER-RELATED"/>
    <property type="match status" value="1"/>
</dbReference>
<keyword evidence="4 6" id="KW-1133">Transmembrane helix</keyword>
<evidence type="ECO:0000256" key="5">
    <source>
        <dbReference type="ARBA" id="ARBA00023136"/>
    </source>
</evidence>
<keyword evidence="5 6" id="KW-0472">Membrane</keyword>
<organism evidence="8 9">
    <name type="scientific">Mesocricetibacter intestinalis</name>
    <dbReference type="NCBI Taxonomy" id="1521930"/>
    <lineage>
        <taxon>Bacteria</taxon>
        <taxon>Pseudomonadati</taxon>
        <taxon>Pseudomonadota</taxon>
        <taxon>Gammaproteobacteria</taxon>
        <taxon>Pasteurellales</taxon>
        <taxon>Pasteurellaceae</taxon>
        <taxon>Mesocricetibacter</taxon>
    </lineage>
</organism>
<feature type="domain" description="Na+/H+ antiporter NhaC-like C-terminal" evidence="7">
    <location>
        <begin position="180"/>
        <end position="473"/>
    </location>
</feature>
<feature type="transmembrane region" description="Helical" evidence="6">
    <location>
        <begin position="325"/>
        <end position="345"/>
    </location>
</feature>
<evidence type="ECO:0000256" key="4">
    <source>
        <dbReference type="ARBA" id="ARBA00022989"/>
    </source>
</evidence>
<evidence type="ECO:0000259" key="7">
    <source>
        <dbReference type="Pfam" id="PF03553"/>
    </source>
</evidence>
<feature type="transmembrane region" description="Helical" evidence="6">
    <location>
        <begin position="108"/>
        <end position="130"/>
    </location>
</feature>
<comment type="caution">
    <text evidence="8">The sequence shown here is derived from an EMBL/GenBank/DDBJ whole genome shotgun (WGS) entry which is preliminary data.</text>
</comment>
<dbReference type="PANTHER" id="PTHR43478:SF1">
    <property type="entry name" value="NA+_H+ ANTIPORTER NHAC-LIKE C-TERMINAL DOMAIN-CONTAINING PROTEIN"/>
    <property type="match status" value="1"/>
</dbReference>
<comment type="subcellular location">
    <subcellularLocation>
        <location evidence="1">Cell membrane</location>
        <topology evidence="1">Multi-pass membrane protein</topology>
    </subcellularLocation>
</comment>
<dbReference type="InterPro" id="IPR018461">
    <property type="entry name" value="Na/H_Antiport_NhaC-like_C"/>
</dbReference>
<feature type="transmembrane region" description="Helical" evidence="6">
    <location>
        <begin position="150"/>
        <end position="176"/>
    </location>
</feature>